<dbReference type="Pfam" id="PF23357">
    <property type="entry name" value="DUF7088"/>
    <property type="match status" value="1"/>
</dbReference>
<evidence type="ECO:0000259" key="2">
    <source>
        <dbReference type="Pfam" id="PF09822"/>
    </source>
</evidence>
<gene>
    <name evidence="4" type="ORF">EFP84_02715</name>
</gene>
<protein>
    <submittedName>
        <fullName evidence="4">Gliding motility ABC transporter</fullName>
    </submittedName>
</protein>
<evidence type="ECO:0000313" key="4">
    <source>
        <dbReference type="EMBL" id="AYV54526.1"/>
    </source>
</evidence>
<name>A0AAD0UKI3_9LEPT</name>
<evidence type="ECO:0000259" key="3">
    <source>
        <dbReference type="Pfam" id="PF23357"/>
    </source>
</evidence>
<dbReference type="AlphaFoldDB" id="A0AAD0UKI3"/>
<keyword evidence="1" id="KW-1133">Transmembrane helix</keyword>
<feature type="domain" description="ABC-type uncharacterised transport system" evidence="2">
    <location>
        <begin position="185"/>
        <end position="504"/>
    </location>
</feature>
<accession>A0AAD0UKI3</accession>
<dbReference type="Proteomes" id="UP000276407">
    <property type="component" value="Chromosome 1"/>
</dbReference>
<feature type="transmembrane region" description="Helical" evidence="1">
    <location>
        <begin position="536"/>
        <end position="556"/>
    </location>
</feature>
<evidence type="ECO:0000256" key="1">
    <source>
        <dbReference type="SAM" id="Phobius"/>
    </source>
</evidence>
<reference evidence="4 5" key="1">
    <citation type="submission" date="2018-11" db="EMBL/GenBank/DDBJ databases">
        <title>Complete genome sequence of Leptospira kmetyi isolate LS 001/16 from soil sample associated with a leptospirosis patient in Kelantan.</title>
        <authorList>
            <person name="Muhammad Yusoff F."/>
            <person name="Muhammad Yusoff S."/>
            <person name="Ahmad M.N."/>
            <person name="Yusof N.Y."/>
            <person name="Aziah I."/>
        </authorList>
    </citation>
    <scope>NUCLEOTIDE SEQUENCE [LARGE SCALE GENOMIC DNA]</scope>
    <source>
        <strain evidence="4 5">LS 001/16</strain>
    </source>
</reference>
<evidence type="ECO:0000313" key="5">
    <source>
        <dbReference type="Proteomes" id="UP000276407"/>
    </source>
</evidence>
<dbReference type="Pfam" id="PF09822">
    <property type="entry name" value="ABC_transp_aux"/>
    <property type="match status" value="1"/>
</dbReference>
<proteinExistence type="predicted"/>
<organism evidence="4 5">
    <name type="scientific">Leptospira kmetyi</name>
    <dbReference type="NCBI Taxonomy" id="408139"/>
    <lineage>
        <taxon>Bacteria</taxon>
        <taxon>Pseudomonadati</taxon>
        <taxon>Spirochaetota</taxon>
        <taxon>Spirochaetia</taxon>
        <taxon>Leptospirales</taxon>
        <taxon>Leptospiraceae</taxon>
        <taxon>Leptospira</taxon>
    </lineage>
</organism>
<sequence>MISHIRTFLIRYNKDPWFMFSQALVLFLLCNGIVSKFNCKKDLSESGRFEISESTKKVFQNLHSPLYIDAYYSSQIPSEYKVRLDLTKELLSEMASVGGSNIILRFHDPDLSAQEQKKASEAGIQPQILERTERGSSQIKQVFLGITLNLGTQKETLPVAFYAEEIEYQILTTLRKMIRKPSDAEVAILSVPGSLSTASSGPEIGKDTIGIFTNQILKEEYGILPEIKLEEETIPEGIRTLLWIGGGSLSEIASYQLDQFLMRGGNLILLYKSMDFRLESPNREDGIGMDAVGAGIAKPASGAEDQNRLFEYYGFRINANLTFDINHSLSIGSLMEVEPGVIGRYPYPPWIVAAHSEKMLSDTNPFTKSMRGLLLPWVSSVDLFPEKQPKVRMEPILFSTEEAEIRSSIVALGEKQIFSTPFQSNHQRIVLGAVLEGRFKSAFQSAPNPPKTFQKTNVFLNETSEEKTSRILAIGSPYLVSDLLVYPETREMYQESNIPFLLNAIDIANGDSDLIQIRSKKSAILKLKPFTQTEKITFSFLNLFGIPLLLGLYILLRIRNRNSRQNKTARETQ</sequence>
<dbReference type="InterPro" id="IPR055396">
    <property type="entry name" value="DUF7088"/>
</dbReference>
<dbReference type="InterPro" id="IPR019196">
    <property type="entry name" value="ABC_transp_unknown"/>
</dbReference>
<dbReference type="RefSeq" id="WP_123179091.1">
    <property type="nucleotide sequence ID" value="NZ_CP033614.1"/>
</dbReference>
<keyword evidence="1" id="KW-0472">Membrane</keyword>
<dbReference type="KEGG" id="lkm:EFP84_02715"/>
<feature type="domain" description="DUF7088" evidence="3">
    <location>
        <begin position="45"/>
        <end position="148"/>
    </location>
</feature>
<keyword evidence="1" id="KW-0812">Transmembrane</keyword>
<dbReference type="EMBL" id="CP033614">
    <property type="protein sequence ID" value="AYV54526.1"/>
    <property type="molecule type" value="Genomic_DNA"/>
</dbReference>